<dbReference type="Proteomes" id="UP000616885">
    <property type="component" value="Unassembled WGS sequence"/>
</dbReference>
<evidence type="ECO:0000313" key="1">
    <source>
        <dbReference type="EMBL" id="KAF9756836.1"/>
    </source>
</evidence>
<comment type="caution">
    <text evidence="1">The sequence shown here is derived from an EMBL/GenBank/DDBJ whole genome shotgun (WGS) entry which is preliminary data.</text>
</comment>
<dbReference type="Gene3D" id="3.30.70.100">
    <property type="match status" value="1"/>
</dbReference>
<dbReference type="AlphaFoldDB" id="A0A8H7TRA4"/>
<organism evidence="1 2">
    <name type="scientific">Bionectria ochroleuca</name>
    <name type="common">Gliocladium roseum</name>
    <dbReference type="NCBI Taxonomy" id="29856"/>
    <lineage>
        <taxon>Eukaryota</taxon>
        <taxon>Fungi</taxon>
        <taxon>Dikarya</taxon>
        <taxon>Ascomycota</taxon>
        <taxon>Pezizomycotina</taxon>
        <taxon>Sordariomycetes</taxon>
        <taxon>Hypocreomycetidae</taxon>
        <taxon>Hypocreales</taxon>
        <taxon>Bionectriaceae</taxon>
        <taxon>Clonostachys</taxon>
    </lineage>
</organism>
<proteinExistence type="predicted"/>
<reference evidence="1" key="1">
    <citation type="submission" date="2020-10" db="EMBL/GenBank/DDBJ databases">
        <title>High-Quality Genome Resource of Clonostachys rosea strain S41 by Oxford Nanopore Long-Read Sequencing.</title>
        <authorList>
            <person name="Wang H."/>
        </authorList>
    </citation>
    <scope>NUCLEOTIDE SEQUENCE</scope>
    <source>
        <strain evidence="1">S41</strain>
    </source>
</reference>
<protein>
    <recommendedName>
        <fullName evidence="3">ABM domain-containing protein</fullName>
    </recommendedName>
</protein>
<accession>A0A8H7TRA4</accession>
<name>A0A8H7TRA4_BIOOC</name>
<evidence type="ECO:0008006" key="3">
    <source>
        <dbReference type="Google" id="ProtNLM"/>
    </source>
</evidence>
<evidence type="ECO:0000313" key="2">
    <source>
        <dbReference type="Proteomes" id="UP000616885"/>
    </source>
</evidence>
<sequence>MTITEVGCMGVKPGLRITDPNTPEGVVLPGVWRTVLSQPGGPQNVFWGLEKEDPSKVWAFFDWDSVQQHEVFAKRYGVEAVKDIPKVCTHGEFTKHVALTPSSHALRSPSTRIIVGYFPSDISAGDKDAITQQAQQVLTERNGDSSGSIRCSYGWGLETDYPVRGANNGTAGSVFMVLIGEETEGEHQIVASRLARAIRDMENSIGLHEFILRTLQQERV</sequence>
<gene>
    <name evidence="1" type="ORF">IM811_007780</name>
</gene>
<dbReference type="EMBL" id="JADCTT010000002">
    <property type="protein sequence ID" value="KAF9756836.1"/>
    <property type="molecule type" value="Genomic_DNA"/>
</dbReference>